<accession>A0AAP9WBW9</accession>
<protein>
    <submittedName>
        <fullName evidence="1">Uncharacterized protein</fullName>
    </submittedName>
</protein>
<evidence type="ECO:0000313" key="2">
    <source>
        <dbReference type="Proteomes" id="UP000663124"/>
    </source>
</evidence>
<dbReference type="Proteomes" id="UP000663124">
    <property type="component" value="Chromosome 1"/>
</dbReference>
<dbReference type="EMBL" id="CP043884">
    <property type="protein sequence ID" value="QOI43036.1"/>
    <property type="molecule type" value="Genomic_DNA"/>
</dbReference>
<gene>
    <name evidence="1" type="ORF">Lepto782_12730</name>
</gene>
<proteinExistence type="predicted"/>
<organism evidence="1 2">
    <name type="scientific">Leptospira interrogans serovar Canicola</name>
    <dbReference type="NCBI Taxonomy" id="211880"/>
    <lineage>
        <taxon>Bacteria</taxon>
        <taxon>Pseudomonadati</taxon>
        <taxon>Spirochaetota</taxon>
        <taxon>Spirochaetia</taxon>
        <taxon>Leptospirales</taxon>
        <taxon>Leptospiraceae</taxon>
        <taxon>Leptospira</taxon>
    </lineage>
</organism>
<reference evidence="1" key="1">
    <citation type="submission" date="2019-09" db="EMBL/GenBank/DDBJ databases">
        <title>Comparative Genomics of Leptospira interrogans Reveals Genome Plasticity - A Common Adaptive Strategy for Survival in Various Hosts.</title>
        <authorList>
            <person name="Ramli S.R."/>
            <person name="Bunk B."/>
            <person name="Goris M."/>
            <person name="Bhuju S."/>
            <person name="Jarek M."/>
            <person name="Sproer C."/>
            <person name="Mustakim S."/>
            <person name="Strommenger B."/>
            <person name="Pessler F."/>
        </authorList>
    </citation>
    <scope>NUCLEOTIDE SEQUENCE</scope>
    <source>
        <strain evidence="1">782</strain>
    </source>
</reference>
<name>A0AAP9WBW9_LEPIR</name>
<sequence>MYPKLTINFIKIKKFSKIMPNPDFGVSSHILNLTVKPANCVSSHISKFNCKTRKLCEFPHF</sequence>
<evidence type="ECO:0000313" key="1">
    <source>
        <dbReference type="EMBL" id="QOI43036.1"/>
    </source>
</evidence>
<dbReference type="AlphaFoldDB" id="A0AAP9WBW9"/>